<keyword evidence="1" id="KW-0862">Zinc</keyword>
<dbReference type="Pfam" id="PF00098">
    <property type="entry name" value="zf-CCHC"/>
    <property type="match status" value="1"/>
</dbReference>
<dbReference type="EMBL" id="DF238008">
    <property type="protein sequence ID" value="GAQ92575.1"/>
    <property type="molecule type" value="Genomic_DNA"/>
</dbReference>
<name>A0A1Y1INU6_KLENI</name>
<dbReference type="Gene3D" id="4.10.60.10">
    <property type="entry name" value="Zinc finger, CCHC-type"/>
    <property type="match status" value="1"/>
</dbReference>
<dbReference type="PROSITE" id="PS50158">
    <property type="entry name" value="ZF_CCHC"/>
    <property type="match status" value="1"/>
</dbReference>
<accession>A0A1Y1INU6</accession>
<evidence type="ECO:0000256" key="1">
    <source>
        <dbReference type="PROSITE-ProRule" id="PRU00047"/>
    </source>
</evidence>
<dbReference type="InterPro" id="IPR001878">
    <property type="entry name" value="Znf_CCHC"/>
</dbReference>
<dbReference type="SUPFAM" id="SSF57756">
    <property type="entry name" value="Retrovirus zinc finger-like domains"/>
    <property type="match status" value="1"/>
</dbReference>
<keyword evidence="1" id="KW-0863">Zinc-finger</keyword>
<dbReference type="PANTHER" id="PTHR47103">
    <property type="entry name" value="DNA-BINDING PROTEIN"/>
    <property type="match status" value="1"/>
</dbReference>
<proteinExistence type="predicted"/>
<dbReference type="Proteomes" id="UP000054558">
    <property type="component" value="Unassembled WGS sequence"/>
</dbReference>
<evidence type="ECO:0000313" key="3">
    <source>
        <dbReference type="EMBL" id="GAQ92575.1"/>
    </source>
</evidence>
<dbReference type="PANTHER" id="PTHR47103:SF5">
    <property type="entry name" value="DNA-BINDING PROTEIN HEXBP-LIKE"/>
    <property type="match status" value="1"/>
</dbReference>
<organism evidence="3 4">
    <name type="scientific">Klebsormidium nitens</name>
    <name type="common">Green alga</name>
    <name type="synonym">Ulothrix nitens</name>
    <dbReference type="NCBI Taxonomy" id="105231"/>
    <lineage>
        <taxon>Eukaryota</taxon>
        <taxon>Viridiplantae</taxon>
        <taxon>Streptophyta</taxon>
        <taxon>Klebsormidiophyceae</taxon>
        <taxon>Klebsormidiales</taxon>
        <taxon>Klebsormidiaceae</taxon>
        <taxon>Klebsormidium</taxon>
    </lineage>
</organism>
<dbReference type="GO" id="GO:0003676">
    <property type="term" value="F:nucleic acid binding"/>
    <property type="evidence" value="ECO:0007669"/>
    <property type="project" value="InterPro"/>
</dbReference>
<dbReference type="AlphaFoldDB" id="A0A1Y1INU6"/>
<evidence type="ECO:0000313" key="4">
    <source>
        <dbReference type="Proteomes" id="UP000054558"/>
    </source>
</evidence>
<protein>
    <recommendedName>
        <fullName evidence="2">CCHC-type domain-containing protein</fullName>
    </recommendedName>
</protein>
<dbReference type="SMART" id="SM00343">
    <property type="entry name" value="ZnF_C2HC"/>
    <property type="match status" value="2"/>
</dbReference>
<dbReference type="GO" id="GO:0008270">
    <property type="term" value="F:zinc ion binding"/>
    <property type="evidence" value="ECO:0007669"/>
    <property type="project" value="UniProtKB-KW"/>
</dbReference>
<keyword evidence="4" id="KW-1185">Reference proteome</keyword>
<keyword evidence="1" id="KW-0479">Metal-binding</keyword>
<dbReference type="InterPro" id="IPR036875">
    <property type="entry name" value="Znf_CCHC_sf"/>
</dbReference>
<gene>
    <name evidence="3" type="ORF">KFL_010590010</name>
</gene>
<sequence>MMEKLYPEKSTTRMEEFRDFAMRPNETVASLVQRTQTLMHALDRPKEMAVFKLIAATRRTELGKEVHRQFLTTSLETSNWTVELVGRIAIKIDQATTQANLWPATMHAAAPSRSMVRAPTVLAAPPSYGPSQKQQALECHKCLKYGHIARDCRSPAVVKGGSAITQPKPSADSEPICYHCEEPSHYANRCARKRAELAKSGTSKKWCTFHKTDSHDTAECKTLQAGRLPRAQSASARAAAPVAAAYDNSDETQLSLAQLQALWNAHHNNPNGYSARIDSTLIAKRCAHVPVVNVAPVHTSLTRRSGFDELPEDAPQRLGMIYAPSVQIADHRNSEHDVPFKMGKPLRGLKAS</sequence>
<dbReference type="OrthoDB" id="8016075at2759"/>
<evidence type="ECO:0000259" key="2">
    <source>
        <dbReference type="PROSITE" id="PS50158"/>
    </source>
</evidence>
<feature type="domain" description="CCHC-type" evidence="2">
    <location>
        <begin position="139"/>
        <end position="154"/>
    </location>
</feature>
<reference evidence="3 4" key="1">
    <citation type="journal article" date="2014" name="Nat. Commun.">
        <title>Klebsormidium flaccidum genome reveals primary factors for plant terrestrial adaptation.</title>
        <authorList>
            <person name="Hori K."/>
            <person name="Maruyama F."/>
            <person name="Fujisawa T."/>
            <person name="Togashi T."/>
            <person name="Yamamoto N."/>
            <person name="Seo M."/>
            <person name="Sato S."/>
            <person name="Yamada T."/>
            <person name="Mori H."/>
            <person name="Tajima N."/>
            <person name="Moriyama T."/>
            <person name="Ikeuchi M."/>
            <person name="Watanabe M."/>
            <person name="Wada H."/>
            <person name="Kobayashi K."/>
            <person name="Saito M."/>
            <person name="Masuda T."/>
            <person name="Sasaki-Sekimoto Y."/>
            <person name="Mashiguchi K."/>
            <person name="Awai K."/>
            <person name="Shimojima M."/>
            <person name="Masuda S."/>
            <person name="Iwai M."/>
            <person name="Nobusawa T."/>
            <person name="Narise T."/>
            <person name="Kondo S."/>
            <person name="Saito H."/>
            <person name="Sato R."/>
            <person name="Murakawa M."/>
            <person name="Ihara Y."/>
            <person name="Oshima-Yamada Y."/>
            <person name="Ohtaka K."/>
            <person name="Satoh M."/>
            <person name="Sonobe K."/>
            <person name="Ishii M."/>
            <person name="Ohtani R."/>
            <person name="Kanamori-Sato M."/>
            <person name="Honoki R."/>
            <person name="Miyazaki D."/>
            <person name="Mochizuki H."/>
            <person name="Umetsu J."/>
            <person name="Higashi K."/>
            <person name="Shibata D."/>
            <person name="Kamiya Y."/>
            <person name="Sato N."/>
            <person name="Nakamura Y."/>
            <person name="Tabata S."/>
            <person name="Ida S."/>
            <person name="Kurokawa K."/>
            <person name="Ohta H."/>
        </authorList>
    </citation>
    <scope>NUCLEOTIDE SEQUENCE [LARGE SCALE GENOMIC DNA]</scope>
    <source>
        <strain evidence="3 4">NIES-2285</strain>
    </source>
</reference>